<organism evidence="2 3">
    <name type="scientific">Stachybotrys elegans</name>
    <dbReference type="NCBI Taxonomy" id="80388"/>
    <lineage>
        <taxon>Eukaryota</taxon>
        <taxon>Fungi</taxon>
        <taxon>Dikarya</taxon>
        <taxon>Ascomycota</taxon>
        <taxon>Pezizomycotina</taxon>
        <taxon>Sordariomycetes</taxon>
        <taxon>Hypocreomycetidae</taxon>
        <taxon>Hypocreales</taxon>
        <taxon>Stachybotryaceae</taxon>
        <taxon>Stachybotrys</taxon>
    </lineage>
</organism>
<dbReference type="OrthoDB" id="3476529at2759"/>
<proteinExistence type="predicted"/>
<dbReference type="SUPFAM" id="SSF48230">
    <property type="entry name" value="Chondroitin AC/alginate lyase"/>
    <property type="match status" value="1"/>
</dbReference>
<reference evidence="2" key="1">
    <citation type="journal article" date="2021" name="Nat. Commun.">
        <title>Genetic determinants of endophytism in the Arabidopsis root mycobiome.</title>
        <authorList>
            <person name="Mesny F."/>
            <person name="Miyauchi S."/>
            <person name="Thiergart T."/>
            <person name="Pickel B."/>
            <person name="Atanasova L."/>
            <person name="Karlsson M."/>
            <person name="Huettel B."/>
            <person name="Barry K.W."/>
            <person name="Haridas S."/>
            <person name="Chen C."/>
            <person name="Bauer D."/>
            <person name="Andreopoulos W."/>
            <person name="Pangilinan J."/>
            <person name="LaButti K."/>
            <person name="Riley R."/>
            <person name="Lipzen A."/>
            <person name="Clum A."/>
            <person name="Drula E."/>
            <person name="Henrissat B."/>
            <person name="Kohler A."/>
            <person name="Grigoriev I.V."/>
            <person name="Martin F.M."/>
            <person name="Hacquard S."/>
        </authorList>
    </citation>
    <scope>NUCLEOTIDE SEQUENCE</scope>
    <source>
        <strain evidence="2">MPI-CAGE-CH-0235</strain>
    </source>
</reference>
<gene>
    <name evidence="2" type="ORF">B0I35DRAFT_453450</name>
</gene>
<dbReference type="Gene3D" id="2.70.98.70">
    <property type="match status" value="1"/>
</dbReference>
<evidence type="ECO:0000313" key="3">
    <source>
        <dbReference type="Proteomes" id="UP000813444"/>
    </source>
</evidence>
<keyword evidence="3" id="KW-1185">Reference proteome</keyword>
<dbReference type="PANTHER" id="PTHR38045">
    <property type="entry name" value="CHROMOSOME 1, WHOLE GENOME SHOTGUN SEQUENCE"/>
    <property type="match status" value="1"/>
</dbReference>
<keyword evidence="2" id="KW-0456">Lyase</keyword>
<dbReference type="InterPro" id="IPR008929">
    <property type="entry name" value="Chondroitin_lyas"/>
</dbReference>
<evidence type="ECO:0000313" key="2">
    <source>
        <dbReference type="EMBL" id="KAH7309849.1"/>
    </source>
</evidence>
<dbReference type="EMBL" id="JAGPNK010000013">
    <property type="protein sequence ID" value="KAH7309849.1"/>
    <property type="molecule type" value="Genomic_DNA"/>
</dbReference>
<accession>A0A8K0SI35</accession>
<dbReference type="Proteomes" id="UP000813444">
    <property type="component" value="Unassembled WGS sequence"/>
</dbReference>
<dbReference type="Gene3D" id="1.50.10.100">
    <property type="entry name" value="Chondroitin AC/alginate lyase"/>
    <property type="match status" value="1"/>
</dbReference>
<dbReference type="PANTHER" id="PTHR38045:SF1">
    <property type="entry name" value="HEPARINASE II_III-LIKE PROTEIN"/>
    <property type="match status" value="1"/>
</dbReference>
<protein>
    <submittedName>
        <fullName evidence="2">Chondroitin AC/alginate lyase</fullName>
    </submittedName>
</protein>
<name>A0A8K0SI35_9HYPO</name>
<comment type="caution">
    <text evidence="2">The sequence shown here is derived from an EMBL/GenBank/DDBJ whole genome shotgun (WGS) entry which is preliminary data.</text>
</comment>
<dbReference type="AlphaFoldDB" id="A0A8K0SI35"/>
<sequence length="631" mass="71171">MPHCTVNHAHPRLFSTLERWQDLDELIAVDDYLGSWNKTVFEKAEAWYSLPSVKYVSDGPLYASGVLDVAREFQQRIKHWCYAFRISKDSKWKKRVWAELQVASGNTTQYFGEPHDIWNTQHWLDTGEFLVAFSIAYDWLYHSWDSHEKDAIMWTMINMGLKKGQQAYEEDQWFLHAKGNWNCVVNGGLIIGALAIYHEDPTGTASRILTMAIENARGNCCQGASPDGTWLETPDYWYFGTQAHAQLSSALLSATGDTQGMLSQDTVFTNTSLFHIYNQGMTEKFNWGDCGPKKFTATANSLLFYGEQYQASLFTLYQRDQPDAHDPLAILWYSAVSQSDWSRDLALDKNFPSPRSAWVSMRSTWSDDKGLFLGMKAGSLRDHSTHGNLDVGDFVLDALGERWASELCHEDYLAPGYFNEGESPDSTRWFYYRCRTEGQNTLLFNGSNQESPDEPSTSFQSTEYADLDPDTKESSAFWTVDLGSVYGKHENITRGVRFIQNRQQVIIQDDILGSLFPSQLRMHTEATINILDGGTKARLQRNGQTLDVFLDSPPGLSFSTMEAVRSETAPALPQGVVDSENTGFTVLTINIPAGSHAVVVRFAPVWSSVWVAKIPDVVPISGWTLSSHNQK</sequence>
<feature type="region of interest" description="Disordered" evidence="1">
    <location>
        <begin position="444"/>
        <end position="464"/>
    </location>
</feature>
<dbReference type="GO" id="GO:0016829">
    <property type="term" value="F:lyase activity"/>
    <property type="evidence" value="ECO:0007669"/>
    <property type="project" value="UniProtKB-KW"/>
</dbReference>
<evidence type="ECO:0000256" key="1">
    <source>
        <dbReference type="SAM" id="MobiDB-lite"/>
    </source>
</evidence>
<feature type="compositionally biased region" description="Polar residues" evidence="1">
    <location>
        <begin position="444"/>
        <end position="463"/>
    </location>
</feature>